<organism evidence="3 4">
    <name type="scientific">Candidatus Nomurabacteria bacterium CG1_02_43_90</name>
    <dbReference type="NCBI Taxonomy" id="1805281"/>
    <lineage>
        <taxon>Bacteria</taxon>
        <taxon>Candidatus Nomuraibacteriota</taxon>
    </lineage>
</organism>
<dbReference type="STRING" id="1805281.AUJ77_03690"/>
<keyword evidence="2" id="KW-1133">Transmembrane helix</keyword>
<gene>
    <name evidence="3" type="ORF">AUJ77_03690</name>
</gene>
<protein>
    <submittedName>
        <fullName evidence="3">Uncharacterized protein</fullName>
    </submittedName>
</protein>
<name>A0A1J4UZ61_9BACT</name>
<accession>A0A1J4UZ61</accession>
<dbReference type="AlphaFoldDB" id="A0A1J4UZ61"/>
<comment type="caution">
    <text evidence="3">The sequence shown here is derived from an EMBL/GenBank/DDBJ whole genome shotgun (WGS) entry which is preliminary data.</text>
</comment>
<dbReference type="EMBL" id="MNVN01000022">
    <property type="protein sequence ID" value="OIO30210.1"/>
    <property type="molecule type" value="Genomic_DNA"/>
</dbReference>
<evidence type="ECO:0000313" key="4">
    <source>
        <dbReference type="Proteomes" id="UP000181992"/>
    </source>
</evidence>
<proteinExistence type="predicted"/>
<sequence>MNTIIFQTIRAGVILGATSLLFIEGAFAAPALIPVSVSNITENSATLTGYVSNPDAVSLVWLEWGEDTALATPNTLGTRTIYTGGFFVGQMAGLTPGTTYYYRSASIEGTTTVYSLVGSFKTTSVNTPPALSTSTGSQSNTSDTTTATTTATETPVVKNATPAPVAKKTATAPSVKVKSTVVTSGTAVPITTNGNTAIVISGGNNGIFPSTLIGWVALFVTLLVILLIGRMFFEASERRKNKLYAHEEETDEPKE</sequence>
<keyword evidence="2" id="KW-0812">Transmembrane</keyword>
<reference evidence="3 4" key="1">
    <citation type="journal article" date="2016" name="Environ. Microbiol.">
        <title>Genomic resolution of a cold subsurface aquifer community provides metabolic insights for novel microbes adapted to high CO concentrations.</title>
        <authorList>
            <person name="Probst A.J."/>
            <person name="Castelle C.J."/>
            <person name="Singh A."/>
            <person name="Brown C.T."/>
            <person name="Anantharaman K."/>
            <person name="Sharon I."/>
            <person name="Hug L.A."/>
            <person name="Burstein D."/>
            <person name="Emerson J.B."/>
            <person name="Thomas B.C."/>
            <person name="Banfield J.F."/>
        </authorList>
    </citation>
    <scope>NUCLEOTIDE SEQUENCE [LARGE SCALE GENOMIC DNA]</scope>
    <source>
        <strain evidence="3">CG1_02_43_90</strain>
    </source>
</reference>
<feature type="compositionally biased region" description="Low complexity" evidence="1">
    <location>
        <begin position="144"/>
        <end position="165"/>
    </location>
</feature>
<evidence type="ECO:0000256" key="1">
    <source>
        <dbReference type="SAM" id="MobiDB-lite"/>
    </source>
</evidence>
<feature type="compositionally biased region" description="Polar residues" evidence="1">
    <location>
        <begin position="126"/>
        <end position="143"/>
    </location>
</feature>
<dbReference type="Proteomes" id="UP000181992">
    <property type="component" value="Unassembled WGS sequence"/>
</dbReference>
<evidence type="ECO:0000256" key="2">
    <source>
        <dbReference type="SAM" id="Phobius"/>
    </source>
</evidence>
<keyword evidence="2" id="KW-0472">Membrane</keyword>
<evidence type="ECO:0000313" key="3">
    <source>
        <dbReference type="EMBL" id="OIO30210.1"/>
    </source>
</evidence>
<feature type="transmembrane region" description="Helical" evidence="2">
    <location>
        <begin position="212"/>
        <end position="233"/>
    </location>
</feature>
<feature type="region of interest" description="Disordered" evidence="1">
    <location>
        <begin position="126"/>
        <end position="165"/>
    </location>
</feature>